<accession>A0A7S1ZMR5</accession>
<dbReference type="EMBL" id="HBGO01020907">
    <property type="protein sequence ID" value="CAD9343230.1"/>
    <property type="molecule type" value="Transcribed_RNA"/>
</dbReference>
<feature type="signal peptide" evidence="2">
    <location>
        <begin position="1"/>
        <end position="18"/>
    </location>
</feature>
<keyword evidence="2" id="KW-0732">Signal</keyword>
<organism evidence="3">
    <name type="scientific">Trieres chinensis</name>
    <name type="common">Marine centric diatom</name>
    <name type="synonym">Odontella sinensis</name>
    <dbReference type="NCBI Taxonomy" id="1514140"/>
    <lineage>
        <taxon>Eukaryota</taxon>
        <taxon>Sar</taxon>
        <taxon>Stramenopiles</taxon>
        <taxon>Ochrophyta</taxon>
        <taxon>Bacillariophyta</taxon>
        <taxon>Mediophyceae</taxon>
        <taxon>Biddulphiophycidae</taxon>
        <taxon>Eupodiscales</taxon>
        <taxon>Parodontellaceae</taxon>
        <taxon>Trieres</taxon>
    </lineage>
</organism>
<sequence>MKLHLVYALLALASTTSAAERSRARRNPRKEQYRRHGGVDKDRMTDMLRERHEQRKSKLAEMIEERKVKLADHKAGRSLLVDEEHERFSRQVVNFGRKLEQLNSMSEAEREEMISHEVDMMERMRERESEMFRSDL</sequence>
<feature type="compositionally biased region" description="Basic residues" evidence="1">
    <location>
        <begin position="23"/>
        <end position="36"/>
    </location>
</feature>
<evidence type="ECO:0000313" key="3">
    <source>
        <dbReference type="EMBL" id="CAD9343230.1"/>
    </source>
</evidence>
<protein>
    <submittedName>
        <fullName evidence="3">Uncharacterized protein</fullName>
    </submittedName>
</protein>
<evidence type="ECO:0000256" key="1">
    <source>
        <dbReference type="SAM" id="MobiDB-lite"/>
    </source>
</evidence>
<name>A0A7S1ZMR5_TRICV</name>
<dbReference type="AlphaFoldDB" id="A0A7S1ZMR5"/>
<feature type="region of interest" description="Disordered" evidence="1">
    <location>
        <begin position="19"/>
        <end position="40"/>
    </location>
</feature>
<gene>
    <name evidence="3" type="ORF">OSIN01602_LOCUS11998</name>
</gene>
<proteinExistence type="predicted"/>
<evidence type="ECO:0000256" key="2">
    <source>
        <dbReference type="SAM" id="SignalP"/>
    </source>
</evidence>
<feature type="chain" id="PRO_5031177391" evidence="2">
    <location>
        <begin position="19"/>
        <end position="136"/>
    </location>
</feature>
<reference evidence="3" key="1">
    <citation type="submission" date="2021-01" db="EMBL/GenBank/DDBJ databases">
        <authorList>
            <person name="Corre E."/>
            <person name="Pelletier E."/>
            <person name="Niang G."/>
            <person name="Scheremetjew M."/>
            <person name="Finn R."/>
            <person name="Kale V."/>
            <person name="Holt S."/>
            <person name="Cochrane G."/>
            <person name="Meng A."/>
            <person name="Brown T."/>
            <person name="Cohen L."/>
        </authorList>
    </citation>
    <scope>NUCLEOTIDE SEQUENCE</scope>
    <source>
        <strain evidence="3">Grunow 1884</strain>
    </source>
</reference>